<evidence type="ECO:0000256" key="5">
    <source>
        <dbReference type="ARBA" id="ARBA00023274"/>
    </source>
</evidence>
<dbReference type="GO" id="GO:0032543">
    <property type="term" value="P:mitochondrial translation"/>
    <property type="evidence" value="ECO:0007669"/>
    <property type="project" value="TreeGrafter"/>
</dbReference>
<dbReference type="AlphaFoldDB" id="A0A087TH92"/>
<comment type="subunit">
    <text evidence="6">Component of the mitochondrial ribosome large subunit (39S) which comprises a 16S rRNA and about 50 distinct proteins.</text>
</comment>
<gene>
    <name evidence="9" type="ORF">X975_15636</name>
</gene>
<dbReference type="OrthoDB" id="275582at2759"/>
<evidence type="ECO:0000313" key="10">
    <source>
        <dbReference type="Proteomes" id="UP000054359"/>
    </source>
</evidence>
<dbReference type="EMBL" id="KK115219">
    <property type="protein sequence ID" value="KFM64481.1"/>
    <property type="molecule type" value="Genomic_DNA"/>
</dbReference>
<dbReference type="Proteomes" id="UP000054359">
    <property type="component" value="Unassembled WGS sequence"/>
</dbReference>
<dbReference type="InterPro" id="IPR012678">
    <property type="entry name" value="Ribosomal_uL23/eL15/eS24_sf"/>
</dbReference>
<dbReference type="Gene3D" id="3.30.70.330">
    <property type="match status" value="1"/>
</dbReference>
<dbReference type="OMA" id="PNFWLKL"/>
<dbReference type="GO" id="GO:0005762">
    <property type="term" value="C:mitochondrial large ribosomal subunit"/>
    <property type="evidence" value="ECO:0007669"/>
    <property type="project" value="TreeGrafter"/>
</dbReference>
<evidence type="ECO:0000256" key="7">
    <source>
        <dbReference type="ARBA" id="ARBA00039977"/>
    </source>
</evidence>
<dbReference type="InterPro" id="IPR012677">
    <property type="entry name" value="Nucleotide-bd_a/b_plait_sf"/>
</dbReference>
<dbReference type="GO" id="GO:0003735">
    <property type="term" value="F:structural constituent of ribosome"/>
    <property type="evidence" value="ECO:0007669"/>
    <property type="project" value="InterPro"/>
</dbReference>
<name>A0A087TH92_STEMI</name>
<dbReference type="FunFam" id="3.30.70.330:FF:000284">
    <property type="entry name" value="39S ribosomal protein L23, mitochondrial"/>
    <property type="match status" value="1"/>
</dbReference>
<evidence type="ECO:0000256" key="3">
    <source>
        <dbReference type="ARBA" id="ARBA00022980"/>
    </source>
</evidence>
<accession>A0A087TH92</accession>
<evidence type="ECO:0000256" key="2">
    <source>
        <dbReference type="ARBA" id="ARBA00006700"/>
    </source>
</evidence>
<evidence type="ECO:0000256" key="6">
    <source>
        <dbReference type="ARBA" id="ARBA00038782"/>
    </source>
</evidence>
<feature type="non-terminal residue" evidence="9">
    <location>
        <position position="150"/>
    </location>
</feature>
<dbReference type="PANTHER" id="PTHR12059">
    <property type="entry name" value="RIBOSOMAL PROTEIN L23-RELATED"/>
    <property type="match status" value="1"/>
</dbReference>
<keyword evidence="3 9" id="KW-0689">Ribosomal protein</keyword>
<organism evidence="9 10">
    <name type="scientific">Stegodyphus mimosarum</name>
    <name type="common">African social velvet spider</name>
    <dbReference type="NCBI Taxonomy" id="407821"/>
    <lineage>
        <taxon>Eukaryota</taxon>
        <taxon>Metazoa</taxon>
        <taxon>Ecdysozoa</taxon>
        <taxon>Arthropoda</taxon>
        <taxon>Chelicerata</taxon>
        <taxon>Arachnida</taxon>
        <taxon>Araneae</taxon>
        <taxon>Araneomorphae</taxon>
        <taxon>Entelegynae</taxon>
        <taxon>Eresoidea</taxon>
        <taxon>Eresidae</taxon>
        <taxon>Stegodyphus</taxon>
    </lineage>
</organism>
<keyword evidence="4" id="KW-0496">Mitochondrion</keyword>
<dbReference type="SUPFAM" id="SSF54189">
    <property type="entry name" value="Ribosomal proteins S24e, L23 and L15e"/>
    <property type="match status" value="1"/>
</dbReference>
<dbReference type="Pfam" id="PF00276">
    <property type="entry name" value="Ribosomal_L23"/>
    <property type="match status" value="1"/>
</dbReference>
<protein>
    <recommendedName>
        <fullName evidence="7">Large ribosomal subunit protein uL23m</fullName>
    </recommendedName>
    <alternativeName>
        <fullName evidence="8">39S ribosomal protein L23, mitochondrial</fullName>
    </alternativeName>
</protein>
<comment type="subcellular location">
    <subcellularLocation>
        <location evidence="1">Mitochondrion</location>
    </subcellularLocation>
</comment>
<evidence type="ECO:0000256" key="8">
    <source>
        <dbReference type="ARBA" id="ARBA00041375"/>
    </source>
</evidence>
<proteinExistence type="inferred from homology"/>
<evidence type="ECO:0000256" key="1">
    <source>
        <dbReference type="ARBA" id="ARBA00004173"/>
    </source>
</evidence>
<reference evidence="9 10" key="1">
    <citation type="submission" date="2013-11" db="EMBL/GenBank/DDBJ databases">
        <title>Genome sequencing of Stegodyphus mimosarum.</title>
        <authorList>
            <person name="Bechsgaard J."/>
        </authorList>
    </citation>
    <scope>NUCLEOTIDE SEQUENCE [LARGE SCALE GENOMIC DNA]</scope>
</reference>
<dbReference type="STRING" id="407821.A0A087TH92"/>
<keyword evidence="10" id="KW-1185">Reference proteome</keyword>
<evidence type="ECO:0000313" key="9">
    <source>
        <dbReference type="EMBL" id="KFM64481.1"/>
    </source>
</evidence>
<dbReference type="PANTHER" id="PTHR12059:SF5">
    <property type="entry name" value="LARGE RIBOSOMAL SUBUNIT PROTEIN UL23M"/>
    <property type="match status" value="1"/>
</dbReference>
<sequence length="150" mass="17988">MSFRAYPKYVKGNPQLRIFLPNFFMKLVKPKINEPSNRVQFIVPLEMTSDDVKNYLEKIYNVPVAEVKTIMYTGDIKKNHRNYLVKEPDYKKAYVTLPEDKKFHFPEIYPQEKKAELSKQEQRLADQAKDLMKQRRRNWDRADVPSWFGI</sequence>
<dbReference type="InterPro" id="IPR013025">
    <property type="entry name" value="Ribosomal_uL23-like"/>
</dbReference>
<evidence type="ECO:0000256" key="4">
    <source>
        <dbReference type="ARBA" id="ARBA00023128"/>
    </source>
</evidence>
<keyword evidence="5" id="KW-0687">Ribonucleoprotein</keyword>
<comment type="similarity">
    <text evidence="2">Belongs to the universal ribosomal protein uL23 family.</text>
</comment>